<dbReference type="SMART" id="SM00707">
    <property type="entry name" value="RPEL"/>
    <property type="match status" value="2"/>
</dbReference>
<dbReference type="AlphaFoldDB" id="A0A183TV87"/>
<evidence type="ECO:0000256" key="6">
    <source>
        <dbReference type="SAM" id="Phobius"/>
    </source>
</evidence>
<keyword evidence="3" id="KW-0009">Actin-binding</keyword>
<feature type="compositionally biased region" description="Polar residues" evidence="5">
    <location>
        <begin position="325"/>
        <end position="334"/>
    </location>
</feature>
<dbReference type="Proteomes" id="UP000050794">
    <property type="component" value="Unassembled WGS sequence"/>
</dbReference>
<evidence type="ECO:0000313" key="9">
    <source>
        <dbReference type="WBParaSite" id="TCNE_0000015601-mRNA-1"/>
    </source>
</evidence>
<dbReference type="GO" id="GO:0030036">
    <property type="term" value="P:actin cytoskeleton organization"/>
    <property type="evidence" value="ECO:0007669"/>
    <property type="project" value="TreeGrafter"/>
</dbReference>
<gene>
    <name evidence="7" type="ORF">TCNE_LOCUS157</name>
</gene>
<sequence>MMLLNCNTFVVQFEVAFRRRVRVEDGLVIALVCALLLSNVNVQYTRIVPQRFSPKSLGGGGKRSRAFGGSLKTTRFWMRILRPWKWGRKNRKISLRSLGTGVDNYRRTNSDRSPESDAVVTTMPTSLSSIEPIHMAAVADDQSKASSWNGCLDLPAIESEPLKCEEDIDRSGPETNESSGGGDTLRLTAEELSVPSVQRVVIVDCTHKPTNCIPEPDLSFAEDIPDDETASTISRDDECRECNHDEDDERADWEGRRREETVTFEMDFRLMGRPVVEEIAAKEPDLSAKPNRPVLKKPGAPSRLKVTKRSSLHKVQPADGFIDPNNLNVKSTRLASGDLPSRLTDDSDSDTDIQYRDEGPVTWTRRGIGHSTNPAIASRLMPHRAFDTDDDDDIPLSGLAAKVNRRDTLARKLDAPDPVDDIPNQTSDDRRRLMHRVSIKLERKLSERPSAEELEQRNILKSKDGSISSKKAMEETRKMLLRKLSFRPTVQQLKEKQIIKFNDYVEVTEAEVYDRKADKPWTRLTPTDKALIRKELNDFKATEMDVHEESRIFTRFVFVTIATVIVLFVLIVRLGSVCSTLPS</sequence>
<keyword evidence="6" id="KW-1133">Transmembrane helix</keyword>
<evidence type="ECO:0000313" key="7">
    <source>
        <dbReference type="EMBL" id="VDM23741.1"/>
    </source>
</evidence>
<proteinExistence type="inferred from homology"/>
<dbReference type="PROSITE" id="PS51073">
    <property type="entry name" value="RPEL"/>
    <property type="match status" value="2"/>
</dbReference>
<evidence type="ECO:0000256" key="1">
    <source>
        <dbReference type="ARBA" id="ARBA00009795"/>
    </source>
</evidence>
<dbReference type="PANTHER" id="PTHR12751">
    <property type="entry name" value="PHOSPHATASE AND ACTIN REGULATOR PHACTR"/>
    <property type="match status" value="1"/>
</dbReference>
<dbReference type="Gene3D" id="6.10.140.2130">
    <property type="match status" value="1"/>
</dbReference>
<dbReference type="Gene3D" id="6.10.140.1750">
    <property type="match status" value="1"/>
</dbReference>
<evidence type="ECO:0000256" key="3">
    <source>
        <dbReference type="ARBA" id="ARBA00023203"/>
    </source>
</evidence>
<dbReference type="WBParaSite" id="TCNE_0000015601-mRNA-1">
    <property type="protein sequence ID" value="TCNE_0000015601-mRNA-1"/>
    <property type="gene ID" value="TCNE_0000015601"/>
</dbReference>
<dbReference type="EMBL" id="UYWY01000054">
    <property type="protein sequence ID" value="VDM23741.1"/>
    <property type="molecule type" value="Genomic_DNA"/>
</dbReference>
<feature type="compositionally biased region" description="Basic and acidic residues" evidence="5">
    <location>
        <begin position="162"/>
        <end position="172"/>
    </location>
</feature>
<evidence type="ECO:0000256" key="2">
    <source>
        <dbReference type="ARBA" id="ARBA00022737"/>
    </source>
</evidence>
<organism evidence="8 9">
    <name type="scientific">Toxocara canis</name>
    <name type="common">Canine roundworm</name>
    <dbReference type="NCBI Taxonomy" id="6265"/>
    <lineage>
        <taxon>Eukaryota</taxon>
        <taxon>Metazoa</taxon>
        <taxon>Ecdysozoa</taxon>
        <taxon>Nematoda</taxon>
        <taxon>Chromadorea</taxon>
        <taxon>Rhabditida</taxon>
        <taxon>Spirurina</taxon>
        <taxon>Ascaridomorpha</taxon>
        <taxon>Ascaridoidea</taxon>
        <taxon>Toxocaridae</taxon>
        <taxon>Toxocara</taxon>
    </lineage>
</organism>
<dbReference type="PANTHER" id="PTHR12751:SF18">
    <property type="entry name" value="PHOSPHATASE AND ACTIN REGULATOR 1"/>
    <property type="match status" value="1"/>
</dbReference>
<protein>
    <submittedName>
        <fullName evidence="9">Phosphatase and actin regulator</fullName>
    </submittedName>
</protein>
<feature type="repeat" description="RPEL" evidence="4">
    <location>
        <begin position="439"/>
        <end position="464"/>
    </location>
</feature>
<evidence type="ECO:0000313" key="8">
    <source>
        <dbReference type="Proteomes" id="UP000050794"/>
    </source>
</evidence>
<feature type="transmembrane region" description="Helical" evidence="6">
    <location>
        <begin position="552"/>
        <end position="572"/>
    </location>
</feature>
<evidence type="ECO:0000256" key="5">
    <source>
        <dbReference type="SAM" id="MobiDB-lite"/>
    </source>
</evidence>
<feature type="region of interest" description="Disordered" evidence="5">
    <location>
        <begin position="162"/>
        <end position="184"/>
    </location>
</feature>
<reference evidence="9" key="1">
    <citation type="submission" date="2016-06" db="UniProtKB">
        <authorList>
            <consortium name="WormBaseParasite"/>
        </authorList>
    </citation>
    <scope>IDENTIFICATION</scope>
</reference>
<accession>A0A183TV87</accession>
<comment type="similarity">
    <text evidence="1">Belongs to the phosphatase and actin regulator family.</text>
</comment>
<reference evidence="7 8" key="2">
    <citation type="submission" date="2018-11" db="EMBL/GenBank/DDBJ databases">
        <authorList>
            <consortium name="Pathogen Informatics"/>
        </authorList>
    </citation>
    <scope>NUCLEOTIDE SEQUENCE [LARGE SCALE GENOMIC DNA]</scope>
</reference>
<feature type="region of interest" description="Disordered" evidence="5">
    <location>
        <begin position="286"/>
        <end position="352"/>
    </location>
</feature>
<keyword evidence="6" id="KW-0812">Transmembrane</keyword>
<dbReference type="Pfam" id="PF02755">
    <property type="entry name" value="RPEL"/>
    <property type="match status" value="2"/>
</dbReference>
<feature type="repeat" description="RPEL" evidence="4">
    <location>
        <begin position="478"/>
        <end position="503"/>
    </location>
</feature>
<keyword evidence="2" id="KW-0677">Repeat</keyword>
<evidence type="ECO:0000256" key="4">
    <source>
        <dbReference type="PROSITE-ProRule" id="PRU00401"/>
    </source>
</evidence>
<dbReference type="GO" id="GO:0003779">
    <property type="term" value="F:actin binding"/>
    <property type="evidence" value="ECO:0007669"/>
    <property type="project" value="UniProtKB-KW"/>
</dbReference>
<name>A0A183TV87_TOXCA</name>
<keyword evidence="6" id="KW-0472">Membrane</keyword>
<keyword evidence="8" id="KW-1185">Reference proteome</keyword>
<dbReference type="InterPro" id="IPR004018">
    <property type="entry name" value="RPEL_repeat"/>
</dbReference>